<evidence type="ECO:0000313" key="2">
    <source>
        <dbReference type="EMBL" id="XDF40501.1"/>
    </source>
</evidence>
<feature type="region of interest" description="Disordered" evidence="1">
    <location>
        <begin position="20"/>
        <end position="101"/>
    </location>
</feature>
<proteinExistence type="predicted"/>
<feature type="compositionally biased region" description="Polar residues" evidence="1">
    <location>
        <begin position="86"/>
        <end position="101"/>
    </location>
</feature>
<accession>A0AB39A6J5</accession>
<keyword evidence="2" id="KW-0946">Virion</keyword>
<name>A0AB39A6J5_9VIRU</name>
<protein>
    <submittedName>
        <fullName evidence="2">Coat protein</fullName>
    </submittedName>
</protein>
<dbReference type="EMBL" id="PQ037491">
    <property type="protein sequence ID" value="XDF40501.1"/>
    <property type="molecule type" value="Genomic_RNA"/>
</dbReference>
<organism evidence="2">
    <name type="scientific">Fusarium solani partitivirus 3</name>
    <dbReference type="NCBI Taxonomy" id="3237256"/>
    <lineage>
        <taxon>Viruses</taxon>
        <taxon>Riboviria</taxon>
        <taxon>Orthornavirae</taxon>
        <taxon>Pisuviricota</taxon>
        <taxon>Duplopiviricetes</taxon>
        <taxon>Durnavirales</taxon>
        <taxon>Partitiviridae</taxon>
    </lineage>
</organism>
<sequence>MSSGSRARAMEYARNVRTVKIDSRKRAMPDNFGKPKTEMPSGVVNAGLVTRDDKADETRAIRNEEKDLRHDGEKDVVDTKAFKAPDNQNQAPPPVRTTTNEPAAVPELKSAFAKCWTTVDEFDIPAVTYFSKSSYIPFGLNLFQILFAMESALNGNEELRWKSPMYFSLPVRVYYAVIFYVQILRAKESSGTLTKPDSSFLRAFLRRFKDTDCPIAGPLLPFFVNLTACLPDDKQFDTVTPTLPSKGTYAVSQEGTGTDVRRTLTVDPLHHVLPSVPLVGSLLRTFANNANIDNLFNAFGEFVPVPTDGGDFAGINFPGQTNGTWNGAYAQVINNPAMMRPLPESEFRLREVHQHWRRSGVRFFPDIPANLAFAPEGPSGHTQLIDNYDWFEMCRDMAAVQVQFFADSTNLSQIPVLGGRSTLVVAELSVRDPSTGNETGRPTTVDGWYPDTYRSLKSTFYSLTPVLHQDDKYNAIYSLTNATLNWKTPSNHAIGSREATHRSGPYWSNTKRTFELSYARDVSTGLYNMIQQQFYTSRP</sequence>
<dbReference type="GO" id="GO:0019028">
    <property type="term" value="C:viral capsid"/>
    <property type="evidence" value="ECO:0007669"/>
    <property type="project" value="UniProtKB-KW"/>
</dbReference>
<feature type="compositionally biased region" description="Basic and acidic residues" evidence="1">
    <location>
        <begin position="50"/>
        <end position="83"/>
    </location>
</feature>
<keyword evidence="2" id="KW-0167">Capsid protein</keyword>
<reference evidence="2" key="1">
    <citation type="submission" date="2024-07" db="EMBL/GenBank/DDBJ databases">
        <title>Molecular characterization of a four segments partitivirus isolated from Fusarium solani, the causal agent of citrus root rot.</title>
        <authorList>
            <person name="Ma X."/>
            <person name="Huang R."/>
            <person name="Zhai L."/>
            <person name="Jiang Y."/>
            <person name="Moffett P."/>
            <person name="Wang Z."/>
            <person name="Song X."/>
            <person name="Zhang Y."/>
            <person name="Song F."/>
            <person name="He L."/>
            <person name="Ji S."/>
            <person name="Wu L."/>
        </authorList>
    </citation>
    <scope>NUCLEOTIDE SEQUENCE</scope>
    <source>
        <strain evidence="2">Newher-7</strain>
    </source>
</reference>
<feature type="compositionally biased region" description="Basic and acidic residues" evidence="1">
    <location>
        <begin position="20"/>
        <end position="37"/>
    </location>
</feature>
<evidence type="ECO:0000256" key="1">
    <source>
        <dbReference type="SAM" id="MobiDB-lite"/>
    </source>
</evidence>